<dbReference type="GO" id="GO:0009401">
    <property type="term" value="P:phosphoenolpyruvate-dependent sugar phosphotransferase system"/>
    <property type="evidence" value="ECO:0007669"/>
    <property type="project" value="InterPro"/>
</dbReference>
<evidence type="ECO:0000313" key="3">
    <source>
        <dbReference type="EMBL" id="SDC09313.1"/>
    </source>
</evidence>
<dbReference type="InterPro" id="IPR036095">
    <property type="entry name" value="PTS_EIIB-like_sf"/>
</dbReference>
<protein>
    <submittedName>
        <fullName evidence="3">PTS system, ascorbate-specific IIB component</fullName>
    </submittedName>
</protein>
<dbReference type="Gene3D" id="3.40.50.2300">
    <property type="match status" value="1"/>
</dbReference>
<keyword evidence="4" id="KW-1185">Reference proteome</keyword>
<dbReference type="STRING" id="604330.SAMN04489857_1595"/>
<accession>A0A1G6ISB2</accession>
<dbReference type="Proteomes" id="UP000198528">
    <property type="component" value="Unassembled WGS sequence"/>
</dbReference>
<dbReference type="RefSeq" id="WP_090845146.1">
    <property type="nucleotide sequence ID" value="NZ_FMZL01000003.1"/>
</dbReference>
<keyword evidence="1" id="KW-0808">Transferase</keyword>
<feature type="domain" description="PTS EIIB type-2" evidence="2">
    <location>
        <begin position="4"/>
        <end position="98"/>
    </location>
</feature>
<organism evidence="3 4">
    <name type="scientific">Parafannyhessea umbonata</name>
    <dbReference type="NCBI Taxonomy" id="604330"/>
    <lineage>
        <taxon>Bacteria</taxon>
        <taxon>Bacillati</taxon>
        <taxon>Actinomycetota</taxon>
        <taxon>Coriobacteriia</taxon>
        <taxon>Coriobacteriales</taxon>
        <taxon>Atopobiaceae</taxon>
        <taxon>Parafannyhessea</taxon>
    </lineage>
</organism>
<sequence>MATYKALVCCRAGVGSSVILETRVKQVVADEGWPIETTHGSVDQIASFDGDLIITMSDLGLILEDEGKKDLPYVVSVRNIVDAAEIKAGLEGFLKEKGAL</sequence>
<gene>
    <name evidence="3" type="ORF">SAMN04487824_10345</name>
</gene>
<dbReference type="EMBL" id="FMZL01000003">
    <property type="protein sequence ID" value="SDC09313.1"/>
    <property type="molecule type" value="Genomic_DNA"/>
</dbReference>
<dbReference type="InterPro" id="IPR003501">
    <property type="entry name" value="PTS_EIIB_2/3"/>
</dbReference>
<evidence type="ECO:0000313" key="4">
    <source>
        <dbReference type="Proteomes" id="UP000198528"/>
    </source>
</evidence>
<dbReference type="InterPro" id="IPR013011">
    <property type="entry name" value="PTS_EIIB_2"/>
</dbReference>
<dbReference type="Pfam" id="PF02302">
    <property type="entry name" value="PTS_IIB"/>
    <property type="match status" value="1"/>
</dbReference>
<dbReference type="PROSITE" id="PS51099">
    <property type="entry name" value="PTS_EIIB_TYPE_2"/>
    <property type="match status" value="1"/>
</dbReference>
<dbReference type="SUPFAM" id="SSF52794">
    <property type="entry name" value="PTS system IIB component-like"/>
    <property type="match status" value="1"/>
</dbReference>
<proteinExistence type="predicted"/>
<dbReference type="GO" id="GO:0008982">
    <property type="term" value="F:protein-N(PI)-phosphohistidine-sugar phosphotransferase activity"/>
    <property type="evidence" value="ECO:0007669"/>
    <property type="project" value="InterPro"/>
</dbReference>
<reference evidence="4" key="1">
    <citation type="submission" date="2016-10" db="EMBL/GenBank/DDBJ databases">
        <authorList>
            <person name="Varghese N."/>
            <person name="Submissions S."/>
        </authorList>
    </citation>
    <scope>NUCLEOTIDE SEQUENCE [LARGE SCALE GENOMIC DNA]</scope>
    <source>
        <strain evidence="4">DSM 22619</strain>
    </source>
</reference>
<name>A0A1G6ISB2_9ACTN</name>
<dbReference type="CDD" id="cd05563">
    <property type="entry name" value="PTS_IIB_ascorbate"/>
    <property type="match status" value="1"/>
</dbReference>
<evidence type="ECO:0000259" key="2">
    <source>
        <dbReference type="PROSITE" id="PS51099"/>
    </source>
</evidence>
<evidence type="ECO:0000256" key="1">
    <source>
        <dbReference type="ARBA" id="ARBA00022679"/>
    </source>
</evidence>
<dbReference type="AlphaFoldDB" id="A0A1G6ISB2"/>